<evidence type="ECO:0000256" key="1">
    <source>
        <dbReference type="SAM" id="MobiDB-lite"/>
    </source>
</evidence>
<sequence length="146" mass="15422">MFSLKVTTGRSPPSGHELCVFPAESTDFKPEFPNPSLGCCSATGASFSFSSGSSMACSGISADEPLVAGLQRQPVPVHQDSLMSFSEVQGPEAAAHINTQSEPIKRHLMAGRGHSPIISSPTTLVEQSSAAHDAQEGHEEDRKTDR</sequence>
<gene>
    <name evidence="2" type="ORF">F7725_010853</name>
</gene>
<dbReference type="Proteomes" id="UP000518266">
    <property type="component" value="Unassembled WGS sequence"/>
</dbReference>
<reference evidence="2 3" key="1">
    <citation type="submission" date="2020-03" db="EMBL/GenBank/DDBJ databases">
        <title>Dissostichus mawsoni Genome sequencing and assembly.</title>
        <authorList>
            <person name="Park H."/>
        </authorList>
    </citation>
    <scope>NUCLEOTIDE SEQUENCE [LARGE SCALE GENOMIC DNA]</scope>
    <source>
        <strain evidence="2">DM0001</strain>
        <tissue evidence="2">Muscle</tissue>
    </source>
</reference>
<accession>A0A7J5Z761</accession>
<feature type="compositionally biased region" description="Basic and acidic residues" evidence="1">
    <location>
        <begin position="133"/>
        <end position="146"/>
    </location>
</feature>
<feature type="compositionally biased region" description="Polar residues" evidence="1">
    <location>
        <begin position="117"/>
        <end position="130"/>
    </location>
</feature>
<evidence type="ECO:0000313" key="3">
    <source>
        <dbReference type="Proteomes" id="UP000518266"/>
    </source>
</evidence>
<evidence type="ECO:0000313" key="2">
    <source>
        <dbReference type="EMBL" id="KAF3857652.1"/>
    </source>
</evidence>
<comment type="caution">
    <text evidence="2">The sequence shown here is derived from an EMBL/GenBank/DDBJ whole genome shotgun (WGS) entry which is preliminary data.</text>
</comment>
<keyword evidence="3" id="KW-1185">Reference proteome</keyword>
<organism evidence="2 3">
    <name type="scientific">Dissostichus mawsoni</name>
    <name type="common">Antarctic cod</name>
    <dbReference type="NCBI Taxonomy" id="36200"/>
    <lineage>
        <taxon>Eukaryota</taxon>
        <taxon>Metazoa</taxon>
        <taxon>Chordata</taxon>
        <taxon>Craniata</taxon>
        <taxon>Vertebrata</taxon>
        <taxon>Euteleostomi</taxon>
        <taxon>Actinopterygii</taxon>
        <taxon>Neopterygii</taxon>
        <taxon>Teleostei</taxon>
        <taxon>Neoteleostei</taxon>
        <taxon>Acanthomorphata</taxon>
        <taxon>Eupercaria</taxon>
        <taxon>Perciformes</taxon>
        <taxon>Notothenioidei</taxon>
        <taxon>Nototheniidae</taxon>
        <taxon>Dissostichus</taxon>
    </lineage>
</organism>
<feature type="non-terminal residue" evidence="2">
    <location>
        <position position="1"/>
    </location>
</feature>
<dbReference type="AlphaFoldDB" id="A0A7J5Z761"/>
<feature type="region of interest" description="Disordered" evidence="1">
    <location>
        <begin position="112"/>
        <end position="146"/>
    </location>
</feature>
<protein>
    <submittedName>
        <fullName evidence="2">Uncharacterized protein</fullName>
    </submittedName>
</protein>
<proteinExistence type="predicted"/>
<name>A0A7J5Z761_DISMA</name>
<dbReference type="EMBL" id="JAAKFY010000004">
    <property type="protein sequence ID" value="KAF3857652.1"/>
    <property type="molecule type" value="Genomic_DNA"/>
</dbReference>